<gene>
    <name evidence="8" type="primary">troA</name>
    <name evidence="8" type="ORF">SULPSESMR1_02905</name>
</gene>
<keyword evidence="9" id="KW-1185">Reference proteome</keyword>
<comment type="similarity">
    <text evidence="2 6">Belongs to the bacterial solute-binding protein 9 family.</text>
</comment>
<dbReference type="InterPro" id="IPR006129">
    <property type="entry name" value="AdhesinB"/>
</dbReference>
<protein>
    <submittedName>
        <fullName evidence="8">Periplasmic zinc-binding protein TroA</fullName>
    </submittedName>
</protein>
<dbReference type="InterPro" id="IPR050492">
    <property type="entry name" value="Bact_metal-bind_prot9"/>
</dbReference>
<dbReference type="Proteomes" id="UP000199754">
    <property type="component" value="Chromosome"/>
</dbReference>
<evidence type="ECO:0000313" key="8">
    <source>
        <dbReference type="EMBL" id="ASM73686.1"/>
    </source>
</evidence>
<dbReference type="InterPro" id="IPR006127">
    <property type="entry name" value="ZnuA-like"/>
</dbReference>
<evidence type="ECO:0000256" key="7">
    <source>
        <dbReference type="SAM" id="SignalP"/>
    </source>
</evidence>
<comment type="subcellular location">
    <subcellularLocation>
        <location evidence="1">Cell envelope</location>
    </subcellularLocation>
</comment>
<keyword evidence="4" id="KW-0479">Metal-binding</keyword>
<dbReference type="Pfam" id="PF01297">
    <property type="entry name" value="ZnuA"/>
    <property type="match status" value="1"/>
</dbReference>
<dbReference type="InterPro" id="IPR006311">
    <property type="entry name" value="TAT_signal"/>
</dbReference>
<dbReference type="GO" id="GO:0030313">
    <property type="term" value="C:cell envelope"/>
    <property type="evidence" value="ECO:0007669"/>
    <property type="project" value="UniProtKB-SubCell"/>
</dbReference>
<dbReference type="SUPFAM" id="SSF53807">
    <property type="entry name" value="Helical backbone' metal receptor"/>
    <property type="match status" value="1"/>
</dbReference>
<name>A0A221K3W1_9RHOB</name>
<dbReference type="GO" id="GO:0030001">
    <property type="term" value="P:metal ion transport"/>
    <property type="evidence" value="ECO:0007669"/>
    <property type="project" value="InterPro"/>
</dbReference>
<evidence type="ECO:0000256" key="3">
    <source>
        <dbReference type="ARBA" id="ARBA00022448"/>
    </source>
</evidence>
<dbReference type="EMBL" id="CP022415">
    <property type="protein sequence ID" value="ASM73686.1"/>
    <property type="molecule type" value="Genomic_DNA"/>
</dbReference>
<evidence type="ECO:0000256" key="6">
    <source>
        <dbReference type="RuleBase" id="RU003512"/>
    </source>
</evidence>
<dbReference type="STRING" id="1402135.SAMN05444149_104498"/>
<keyword evidence="3 6" id="KW-0813">Transport</keyword>
<dbReference type="PRINTS" id="PR00691">
    <property type="entry name" value="ADHESINB"/>
</dbReference>
<sequence length="338" mass="36305">MTQNPYRLSPMTQNPDRFYLSRRAALGGFAALAASTLAPPAFAAAPLNVVATTGMIADVTREIGGDAVVVKALMGPGVDPHSYRQTRSDIVAMSRADTTLWHGLYLEAQMEDFFHDLGRKRQVFAVAEALPKDLLLSHADYENRYDPHVWMAPELFAGVVVEIGRVLGVVRPELADMFAANAQAYVARLNALDDYARITLEQVPPAQRVLLTAHDAFGYFGRAYGFEVIGIQGISTESEAGLHRVSALVDMIVSRGLGAVFVESSVSDRNMRALVEGAGARGHDVRVGGELYSDAMGQDGTYEGTYIGMIDHNVTTIARALGADVSASGMSGKLNRGA</sequence>
<keyword evidence="5 7" id="KW-0732">Signal</keyword>
<dbReference type="Gene3D" id="3.40.50.1980">
    <property type="entry name" value="Nitrogenase molybdenum iron protein domain"/>
    <property type="match status" value="2"/>
</dbReference>
<evidence type="ECO:0000313" key="9">
    <source>
        <dbReference type="Proteomes" id="UP000199754"/>
    </source>
</evidence>
<evidence type="ECO:0000256" key="2">
    <source>
        <dbReference type="ARBA" id="ARBA00011028"/>
    </source>
</evidence>
<feature type="chain" id="PRO_5012442975" evidence="7">
    <location>
        <begin position="44"/>
        <end position="338"/>
    </location>
</feature>
<dbReference type="PROSITE" id="PS51318">
    <property type="entry name" value="TAT"/>
    <property type="match status" value="1"/>
</dbReference>
<evidence type="ECO:0000256" key="1">
    <source>
        <dbReference type="ARBA" id="ARBA00004196"/>
    </source>
</evidence>
<reference evidence="8 9" key="1">
    <citation type="submission" date="2017-07" db="EMBL/GenBank/DDBJ databases">
        <title>Genome Sequence of Sulfitobacter pseudonitzschiae Strain SMR1 Isolated from a culture of the Diatom Skeletonema marinoi.</title>
        <authorList>
            <person name="Topel M."/>
            <person name="Pinder M.I.M."/>
            <person name="Johansson O.N."/>
            <person name="Kourtchenko O."/>
            <person name="Godhe A."/>
            <person name="Clarke A.K."/>
        </authorList>
    </citation>
    <scope>NUCLEOTIDE SEQUENCE [LARGE SCALE GENOMIC DNA]</scope>
    <source>
        <strain evidence="8 9">SMR1</strain>
    </source>
</reference>
<dbReference type="GO" id="GO:0046872">
    <property type="term" value="F:metal ion binding"/>
    <property type="evidence" value="ECO:0007669"/>
    <property type="project" value="UniProtKB-KW"/>
</dbReference>
<dbReference type="GO" id="GO:0007155">
    <property type="term" value="P:cell adhesion"/>
    <property type="evidence" value="ECO:0007669"/>
    <property type="project" value="InterPro"/>
</dbReference>
<dbReference type="PANTHER" id="PTHR42953">
    <property type="entry name" value="HIGH-AFFINITY ZINC UPTAKE SYSTEM PROTEIN ZNUA-RELATED"/>
    <property type="match status" value="1"/>
</dbReference>
<evidence type="ECO:0000256" key="5">
    <source>
        <dbReference type="ARBA" id="ARBA00022729"/>
    </source>
</evidence>
<dbReference type="AlphaFoldDB" id="A0A221K3W1"/>
<feature type="signal peptide" evidence="7">
    <location>
        <begin position="1"/>
        <end position="43"/>
    </location>
</feature>
<dbReference type="KEGG" id="spse:SULPSESMR1_02905"/>
<evidence type="ECO:0000256" key="4">
    <source>
        <dbReference type="ARBA" id="ARBA00022723"/>
    </source>
</evidence>
<dbReference type="InterPro" id="IPR006128">
    <property type="entry name" value="Lipoprotein_PsaA-like"/>
</dbReference>
<proteinExistence type="inferred from homology"/>
<dbReference type="PRINTS" id="PR00690">
    <property type="entry name" value="ADHESNFAMILY"/>
</dbReference>
<organism evidence="8 9">
    <name type="scientific">Pseudosulfitobacter pseudonitzschiae</name>
    <dbReference type="NCBI Taxonomy" id="1402135"/>
    <lineage>
        <taxon>Bacteria</taxon>
        <taxon>Pseudomonadati</taxon>
        <taxon>Pseudomonadota</taxon>
        <taxon>Alphaproteobacteria</taxon>
        <taxon>Rhodobacterales</taxon>
        <taxon>Roseobacteraceae</taxon>
        <taxon>Pseudosulfitobacter</taxon>
    </lineage>
</organism>
<dbReference type="PANTHER" id="PTHR42953:SF1">
    <property type="entry name" value="METAL-BINDING PROTEIN HI_0362-RELATED"/>
    <property type="match status" value="1"/>
</dbReference>
<accession>A0A221K3W1</accession>